<name>A0A2P6RM67_ROSCH</name>
<keyword evidence="2" id="KW-1185">Reference proteome</keyword>
<gene>
    <name evidence="1" type="ORF">RchiOBHm_Chr2g0100541</name>
</gene>
<reference evidence="1 2" key="1">
    <citation type="journal article" date="2018" name="Nat. Genet.">
        <title>The Rosa genome provides new insights in the design of modern roses.</title>
        <authorList>
            <person name="Bendahmane M."/>
        </authorList>
    </citation>
    <scope>NUCLEOTIDE SEQUENCE [LARGE SCALE GENOMIC DNA]</scope>
    <source>
        <strain evidence="2">cv. Old Blush</strain>
    </source>
</reference>
<proteinExistence type="predicted"/>
<accession>A0A2P6RM67</accession>
<evidence type="ECO:0000313" key="1">
    <source>
        <dbReference type="EMBL" id="PRQ47517.1"/>
    </source>
</evidence>
<sequence>MEVQMQIWKTPILQKRKIDMQDFTLFRGKPYQDLTLDDLKEVEFNTIEEVNRFYNYYGEGPFPNDEGYDGASHSDDN</sequence>
<protein>
    <submittedName>
        <fullName evidence="1">Uncharacterized protein</fullName>
    </submittedName>
</protein>
<dbReference type="AlphaFoldDB" id="A0A2P6RM67"/>
<evidence type="ECO:0000313" key="2">
    <source>
        <dbReference type="Proteomes" id="UP000238479"/>
    </source>
</evidence>
<comment type="caution">
    <text evidence="1">The sequence shown here is derived from an EMBL/GenBank/DDBJ whole genome shotgun (WGS) entry which is preliminary data.</text>
</comment>
<organism evidence="1 2">
    <name type="scientific">Rosa chinensis</name>
    <name type="common">China rose</name>
    <dbReference type="NCBI Taxonomy" id="74649"/>
    <lineage>
        <taxon>Eukaryota</taxon>
        <taxon>Viridiplantae</taxon>
        <taxon>Streptophyta</taxon>
        <taxon>Embryophyta</taxon>
        <taxon>Tracheophyta</taxon>
        <taxon>Spermatophyta</taxon>
        <taxon>Magnoliopsida</taxon>
        <taxon>eudicotyledons</taxon>
        <taxon>Gunneridae</taxon>
        <taxon>Pentapetalae</taxon>
        <taxon>rosids</taxon>
        <taxon>fabids</taxon>
        <taxon>Rosales</taxon>
        <taxon>Rosaceae</taxon>
        <taxon>Rosoideae</taxon>
        <taxon>Rosoideae incertae sedis</taxon>
        <taxon>Rosa</taxon>
    </lineage>
</organism>
<dbReference type="Gramene" id="PRQ47517">
    <property type="protein sequence ID" value="PRQ47517"/>
    <property type="gene ID" value="RchiOBHm_Chr2g0100541"/>
</dbReference>
<dbReference type="EMBL" id="PDCK01000040">
    <property type="protein sequence ID" value="PRQ47517.1"/>
    <property type="molecule type" value="Genomic_DNA"/>
</dbReference>
<dbReference type="Proteomes" id="UP000238479">
    <property type="component" value="Chromosome 2"/>
</dbReference>